<dbReference type="EMBL" id="JAKELO010000002">
    <property type="protein sequence ID" value="MDE4908264.1"/>
    <property type="molecule type" value="Genomic_DNA"/>
</dbReference>
<feature type="transmembrane region" description="Helical" evidence="1">
    <location>
        <begin position="9"/>
        <end position="30"/>
    </location>
</feature>
<keyword evidence="1" id="KW-0472">Membrane</keyword>
<sequence>MLYGEQGTVIWVVVCTALHGIVALFFAGVMGPVGRMGIFVGFLLLVAANVIIIRGGTPEAGMRALPLFHGAIVVYAVSILLEFFV</sequence>
<dbReference type="Proteomes" id="UP001143747">
    <property type="component" value="Unassembled WGS sequence"/>
</dbReference>
<comment type="caution">
    <text evidence="2">The sequence shown here is derived from an EMBL/GenBank/DDBJ whole genome shotgun (WGS) entry which is preliminary data.</text>
</comment>
<keyword evidence="1" id="KW-0812">Transmembrane</keyword>
<evidence type="ECO:0000256" key="1">
    <source>
        <dbReference type="SAM" id="Phobius"/>
    </source>
</evidence>
<evidence type="ECO:0000313" key="3">
    <source>
        <dbReference type="Proteomes" id="UP001143747"/>
    </source>
</evidence>
<keyword evidence="1" id="KW-1133">Transmembrane helix</keyword>
<protein>
    <submittedName>
        <fullName evidence="2">Uncharacterized protein</fullName>
    </submittedName>
</protein>
<keyword evidence="3" id="KW-1185">Reference proteome</keyword>
<accession>A0A9Q4KTD6</accession>
<feature type="transmembrane region" description="Helical" evidence="1">
    <location>
        <begin position="36"/>
        <end position="53"/>
    </location>
</feature>
<dbReference type="RefSeq" id="WP_274924897.1">
    <property type="nucleotide sequence ID" value="NZ_JAKELO010000002.1"/>
</dbReference>
<name>A0A9Q4KTD6_9EURY</name>
<dbReference type="AlphaFoldDB" id="A0A9Q4KTD6"/>
<evidence type="ECO:0000313" key="2">
    <source>
        <dbReference type="EMBL" id="MDE4908264.1"/>
    </source>
</evidence>
<proteinExistence type="predicted"/>
<feature type="transmembrane region" description="Helical" evidence="1">
    <location>
        <begin position="65"/>
        <end position="84"/>
    </location>
</feature>
<organism evidence="2 3">
    <name type="scientific">Methanogenium marinum</name>
    <dbReference type="NCBI Taxonomy" id="348610"/>
    <lineage>
        <taxon>Archaea</taxon>
        <taxon>Methanobacteriati</taxon>
        <taxon>Methanobacteriota</taxon>
        <taxon>Stenosarchaea group</taxon>
        <taxon>Methanomicrobia</taxon>
        <taxon>Methanomicrobiales</taxon>
        <taxon>Methanomicrobiaceae</taxon>
        <taxon>Methanogenium</taxon>
    </lineage>
</organism>
<gene>
    <name evidence="2" type="ORF">L0665_06530</name>
</gene>
<reference evidence="2" key="1">
    <citation type="submission" date="2022-01" db="EMBL/GenBank/DDBJ databases">
        <title>Draft genome of Methanogenium marinum DSM 15558.</title>
        <authorList>
            <person name="Chen S.-C."/>
            <person name="You Y.-T."/>
        </authorList>
    </citation>
    <scope>NUCLEOTIDE SEQUENCE</scope>
    <source>
        <strain evidence="2">DSM 15558</strain>
    </source>
</reference>